<dbReference type="GO" id="GO:0051301">
    <property type="term" value="P:cell division"/>
    <property type="evidence" value="ECO:0007669"/>
    <property type="project" value="UniProtKB-KW"/>
</dbReference>
<keyword evidence="12" id="KW-0862">Zinc</keyword>
<dbReference type="InterPro" id="IPR014001">
    <property type="entry name" value="Helicase_ATP-bd"/>
</dbReference>
<dbReference type="Pfam" id="PF16124">
    <property type="entry name" value="RecQ_Zn_bind"/>
    <property type="match status" value="1"/>
</dbReference>
<dbReference type="FunFam" id="3.40.50.300:FF:000614">
    <property type="entry name" value="ATP-dependent DNA helicase"/>
    <property type="match status" value="1"/>
</dbReference>
<keyword evidence="14" id="KW-0238">DNA-binding</keyword>
<keyword evidence="17" id="KW-0539">Nucleus</keyword>
<evidence type="ECO:0000256" key="25">
    <source>
        <dbReference type="ARBA" id="ARBA00084014"/>
    </source>
</evidence>
<dbReference type="Pfam" id="PF00271">
    <property type="entry name" value="Helicase_C"/>
    <property type="match status" value="1"/>
</dbReference>
<comment type="subcellular location">
    <subcellularLocation>
        <location evidence="2">Nucleus</location>
        <location evidence="2">Nucleoplasm</location>
    </subcellularLocation>
</comment>
<evidence type="ECO:0000256" key="4">
    <source>
        <dbReference type="ARBA" id="ARBA00022553"/>
    </source>
</evidence>
<dbReference type="Pfam" id="PF00270">
    <property type="entry name" value="DEAD"/>
    <property type="match status" value="1"/>
</dbReference>
<feature type="region of interest" description="Disordered" evidence="26">
    <location>
        <begin position="477"/>
        <end position="504"/>
    </location>
</feature>
<keyword evidence="5" id="KW-0132">Cell division</keyword>
<comment type="similarity">
    <text evidence="3">Belongs to the helicase family. RecQ subfamily.</text>
</comment>
<feature type="compositionally biased region" description="Basic and acidic residues" evidence="26">
    <location>
        <begin position="1342"/>
        <end position="1351"/>
    </location>
</feature>
<feature type="compositionally biased region" description="Basic residues" evidence="26">
    <location>
        <begin position="700"/>
        <end position="715"/>
    </location>
</feature>
<evidence type="ECO:0000256" key="3">
    <source>
        <dbReference type="ARBA" id="ARBA00005446"/>
    </source>
</evidence>
<dbReference type="NCBIfam" id="TIGR00614">
    <property type="entry name" value="recQ_fam"/>
    <property type="match status" value="1"/>
</dbReference>
<comment type="catalytic activity">
    <reaction evidence="19">
        <text>Couples ATP hydrolysis with the unwinding of duplex DNA by translocating in the 3'-5' direction.</text>
        <dbReference type="EC" id="5.6.2.4"/>
    </reaction>
</comment>
<dbReference type="FunFam" id="3.40.50.300:FF:000444">
    <property type="entry name" value="ATP-dependent DNA helicase"/>
    <property type="match status" value="1"/>
</dbReference>
<evidence type="ECO:0000256" key="16">
    <source>
        <dbReference type="ARBA" id="ARBA00023235"/>
    </source>
</evidence>
<dbReference type="GO" id="GO:0009378">
    <property type="term" value="F:four-way junction helicase activity"/>
    <property type="evidence" value="ECO:0007669"/>
    <property type="project" value="TreeGrafter"/>
</dbReference>
<evidence type="ECO:0000313" key="29">
    <source>
        <dbReference type="EMBL" id="KAK7076415.1"/>
    </source>
</evidence>
<dbReference type="Proteomes" id="UP001381693">
    <property type="component" value="Unassembled WGS sequence"/>
</dbReference>
<organism evidence="29 30">
    <name type="scientific">Halocaridina rubra</name>
    <name type="common">Hawaiian red shrimp</name>
    <dbReference type="NCBI Taxonomy" id="373956"/>
    <lineage>
        <taxon>Eukaryota</taxon>
        <taxon>Metazoa</taxon>
        <taxon>Ecdysozoa</taxon>
        <taxon>Arthropoda</taxon>
        <taxon>Crustacea</taxon>
        <taxon>Multicrustacea</taxon>
        <taxon>Malacostraca</taxon>
        <taxon>Eumalacostraca</taxon>
        <taxon>Eucarida</taxon>
        <taxon>Decapoda</taxon>
        <taxon>Pleocyemata</taxon>
        <taxon>Caridea</taxon>
        <taxon>Atyoidea</taxon>
        <taxon>Atyidae</taxon>
        <taxon>Halocaridina</taxon>
    </lineage>
</organism>
<dbReference type="EC" id="5.6.2.4" evidence="20"/>
<feature type="domain" description="Helicase C-terminal" evidence="28">
    <location>
        <begin position="243"/>
        <end position="402"/>
    </location>
</feature>
<dbReference type="GO" id="GO:0006355">
    <property type="term" value="P:regulation of DNA-templated transcription"/>
    <property type="evidence" value="ECO:0007669"/>
    <property type="project" value="InterPro"/>
</dbReference>
<evidence type="ECO:0000256" key="8">
    <source>
        <dbReference type="ARBA" id="ARBA00022741"/>
    </source>
</evidence>
<feature type="region of interest" description="Disordered" evidence="26">
    <location>
        <begin position="1417"/>
        <end position="1626"/>
    </location>
</feature>
<dbReference type="GO" id="GO:0043138">
    <property type="term" value="F:3'-5' DNA helicase activity"/>
    <property type="evidence" value="ECO:0007669"/>
    <property type="project" value="UniProtKB-EC"/>
</dbReference>
<dbReference type="InterPro" id="IPR002464">
    <property type="entry name" value="DNA/RNA_helicase_DEAH_CS"/>
</dbReference>
<keyword evidence="9" id="KW-0227">DNA damage</keyword>
<evidence type="ECO:0000256" key="6">
    <source>
        <dbReference type="ARBA" id="ARBA00022705"/>
    </source>
</evidence>
<feature type="compositionally biased region" description="Polar residues" evidence="26">
    <location>
        <begin position="1593"/>
        <end position="1608"/>
    </location>
</feature>
<evidence type="ECO:0000256" key="19">
    <source>
        <dbReference type="ARBA" id="ARBA00034617"/>
    </source>
</evidence>
<evidence type="ECO:0000256" key="20">
    <source>
        <dbReference type="ARBA" id="ARBA00034808"/>
    </source>
</evidence>
<evidence type="ECO:0000256" key="23">
    <source>
        <dbReference type="ARBA" id="ARBA00076757"/>
    </source>
</evidence>
<evidence type="ECO:0000256" key="17">
    <source>
        <dbReference type="ARBA" id="ARBA00023242"/>
    </source>
</evidence>
<evidence type="ECO:0000256" key="11">
    <source>
        <dbReference type="ARBA" id="ARBA00022806"/>
    </source>
</evidence>
<feature type="domain" description="Helicase ATP-binding" evidence="27">
    <location>
        <begin position="35"/>
        <end position="210"/>
    </location>
</feature>
<dbReference type="InterPro" id="IPR013257">
    <property type="entry name" value="SRI"/>
</dbReference>
<feature type="region of interest" description="Disordered" evidence="26">
    <location>
        <begin position="1271"/>
        <end position="1302"/>
    </location>
</feature>
<protein>
    <recommendedName>
        <fullName evidence="22">ATP-dependent DNA helicase Q5</fullName>
        <ecNumber evidence="20">5.6.2.4</ecNumber>
    </recommendedName>
    <alternativeName>
        <fullName evidence="23">DNA 3'-5' helicase RecQ5</fullName>
    </alternativeName>
    <alternativeName>
        <fullName evidence="24">DNA helicase, RecQ-like type 5</fullName>
    </alternativeName>
    <alternativeName>
        <fullName evidence="25">RecQ protein-like 5</fullName>
    </alternativeName>
</protein>
<feature type="compositionally biased region" description="Polar residues" evidence="26">
    <location>
        <begin position="1115"/>
        <end position="1124"/>
    </location>
</feature>
<keyword evidence="7" id="KW-0479">Metal-binding</keyword>
<comment type="caution">
    <text evidence="29">The sequence shown here is derived from an EMBL/GenBank/DDBJ whole genome shotgun (WGS) entry which is preliminary data.</text>
</comment>
<keyword evidence="13" id="KW-0067">ATP-binding</keyword>
<dbReference type="PANTHER" id="PTHR13710:SF152">
    <property type="entry name" value="ATP-DEPENDENT DNA HELICASE Q5"/>
    <property type="match status" value="1"/>
</dbReference>
<dbReference type="GO" id="GO:0010605">
    <property type="term" value="P:negative regulation of macromolecule metabolic process"/>
    <property type="evidence" value="ECO:0007669"/>
    <property type="project" value="UniProtKB-ARBA"/>
</dbReference>
<dbReference type="InterPro" id="IPR027417">
    <property type="entry name" value="P-loop_NTPase"/>
</dbReference>
<keyword evidence="15" id="KW-0234">DNA repair</keyword>
<feature type="region of interest" description="Disordered" evidence="26">
    <location>
        <begin position="1667"/>
        <end position="1719"/>
    </location>
</feature>
<feature type="region of interest" description="Disordered" evidence="26">
    <location>
        <begin position="1162"/>
        <end position="1182"/>
    </location>
</feature>
<dbReference type="Pfam" id="PF08236">
    <property type="entry name" value="SRI"/>
    <property type="match status" value="1"/>
</dbReference>
<dbReference type="InterPro" id="IPR004589">
    <property type="entry name" value="DNA_helicase_ATP-dep_RecQ"/>
</dbReference>
<dbReference type="GO" id="GO:0016787">
    <property type="term" value="F:hydrolase activity"/>
    <property type="evidence" value="ECO:0007669"/>
    <property type="project" value="UniProtKB-KW"/>
</dbReference>
<feature type="compositionally biased region" description="Basic and acidic residues" evidence="26">
    <location>
        <begin position="1546"/>
        <end position="1587"/>
    </location>
</feature>
<feature type="region of interest" description="Disordered" evidence="26">
    <location>
        <begin position="693"/>
        <end position="760"/>
    </location>
</feature>
<evidence type="ECO:0000256" key="9">
    <source>
        <dbReference type="ARBA" id="ARBA00022763"/>
    </source>
</evidence>
<feature type="compositionally biased region" description="Basic and acidic residues" evidence="26">
    <location>
        <begin position="1697"/>
        <end position="1711"/>
    </location>
</feature>
<dbReference type="PROSITE" id="PS00690">
    <property type="entry name" value="DEAH_ATP_HELICASE"/>
    <property type="match status" value="1"/>
</dbReference>
<comment type="catalytic activity">
    <reaction evidence="21">
        <text>ATP + H2O = ADP + phosphate + H(+)</text>
        <dbReference type="Rhea" id="RHEA:13065"/>
        <dbReference type="ChEBI" id="CHEBI:15377"/>
        <dbReference type="ChEBI" id="CHEBI:15378"/>
        <dbReference type="ChEBI" id="CHEBI:30616"/>
        <dbReference type="ChEBI" id="CHEBI:43474"/>
        <dbReference type="ChEBI" id="CHEBI:456216"/>
    </reaction>
</comment>
<feature type="region of interest" description="Disordered" evidence="26">
    <location>
        <begin position="1043"/>
        <end position="1077"/>
    </location>
</feature>
<evidence type="ECO:0000259" key="27">
    <source>
        <dbReference type="PROSITE" id="PS51192"/>
    </source>
</evidence>
<evidence type="ECO:0000256" key="5">
    <source>
        <dbReference type="ARBA" id="ARBA00022618"/>
    </source>
</evidence>
<feature type="region of interest" description="Disordered" evidence="26">
    <location>
        <begin position="885"/>
        <end position="929"/>
    </location>
</feature>
<dbReference type="GO" id="GO:0046872">
    <property type="term" value="F:metal ion binding"/>
    <property type="evidence" value="ECO:0007669"/>
    <property type="project" value="UniProtKB-KW"/>
</dbReference>
<evidence type="ECO:0000256" key="7">
    <source>
        <dbReference type="ARBA" id="ARBA00022723"/>
    </source>
</evidence>
<dbReference type="SMART" id="SM00487">
    <property type="entry name" value="DEXDc"/>
    <property type="match status" value="1"/>
</dbReference>
<dbReference type="InterPro" id="IPR032284">
    <property type="entry name" value="RecQ_Zn-bd"/>
</dbReference>
<feature type="compositionally biased region" description="Polar residues" evidence="26">
    <location>
        <begin position="721"/>
        <end position="730"/>
    </location>
</feature>
<feature type="compositionally biased region" description="Polar residues" evidence="26">
    <location>
        <begin position="1050"/>
        <end position="1064"/>
    </location>
</feature>
<dbReference type="GO" id="GO:0003677">
    <property type="term" value="F:DNA binding"/>
    <property type="evidence" value="ECO:0007669"/>
    <property type="project" value="UniProtKB-KW"/>
</dbReference>
<dbReference type="GO" id="GO:0005654">
    <property type="term" value="C:nucleoplasm"/>
    <property type="evidence" value="ECO:0007669"/>
    <property type="project" value="UniProtKB-SubCell"/>
</dbReference>
<evidence type="ECO:0000256" key="2">
    <source>
        <dbReference type="ARBA" id="ARBA00004642"/>
    </source>
</evidence>
<feature type="compositionally biased region" description="Basic and acidic residues" evidence="26">
    <location>
        <begin position="732"/>
        <end position="747"/>
    </location>
</feature>
<evidence type="ECO:0000313" key="30">
    <source>
        <dbReference type="Proteomes" id="UP001381693"/>
    </source>
</evidence>
<dbReference type="PROSITE" id="PS51194">
    <property type="entry name" value="HELICASE_CTER"/>
    <property type="match status" value="1"/>
</dbReference>
<keyword evidence="6" id="KW-0235">DNA replication</keyword>
<feature type="region of interest" description="Disordered" evidence="26">
    <location>
        <begin position="522"/>
        <end position="555"/>
    </location>
</feature>
<comment type="cofactor">
    <cofactor evidence="1">
        <name>Zn(2+)</name>
        <dbReference type="ChEBI" id="CHEBI:29105"/>
    </cofactor>
</comment>
<evidence type="ECO:0000256" key="15">
    <source>
        <dbReference type="ARBA" id="ARBA00023204"/>
    </source>
</evidence>
<gene>
    <name evidence="29" type="primary">RECQL5</name>
    <name evidence="29" type="ORF">SK128_014976</name>
</gene>
<dbReference type="InterPro" id="IPR001650">
    <property type="entry name" value="Helicase_C-like"/>
</dbReference>
<feature type="compositionally biased region" description="Basic and acidic residues" evidence="26">
    <location>
        <begin position="531"/>
        <end position="553"/>
    </location>
</feature>
<evidence type="ECO:0000256" key="18">
    <source>
        <dbReference type="ARBA" id="ARBA00023306"/>
    </source>
</evidence>
<keyword evidence="10 29" id="KW-0378">Hydrolase</keyword>
<evidence type="ECO:0000256" key="21">
    <source>
        <dbReference type="ARBA" id="ARBA00049360"/>
    </source>
</evidence>
<evidence type="ECO:0000256" key="22">
    <source>
        <dbReference type="ARBA" id="ARBA00074289"/>
    </source>
</evidence>
<dbReference type="SMART" id="SM00490">
    <property type="entry name" value="HELICc"/>
    <property type="match status" value="1"/>
</dbReference>
<dbReference type="GO" id="GO:0005524">
    <property type="term" value="F:ATP binding"/>
    <property type="evidence" value="ECO:0007669"/>
    <property type="project" value="UniProtKB-KW"/>
</dbReference>
<dbReference type="PROSITE" id="PS51192">
    <property type="entry name" value="HELICASE_ATP_BIND_1"/>
    <property type="match status" value="1"/>
</dbReference>
<dbReference type="GO" id="GO:0045934">
    <property type="term" value="P:negative regulation of nucleobase-containing compound metabolic process"/>
    <property type="evidence" value="ECO:0007669"/>
    <property type="project" value="UniProtKB-ARBA"/>
</dbReference>
<evidence type="ECO:0000256" key="1">
    <source>
        <dbReference type="ARBA" id="ARBA00001947"/>
    </source>
</evidence>
<feature type="compositionally biased region" description="Basic and acidic residues" evidence="26">
    <location>
        <begin position="1099"/>
        <end position="1114"/>
    </location>
</feature>
<dbReference type="GO" id="GO:0006260">
    <property type="term" value="P:DNA replication"/>
    <property type="evidence" value="ECO:0007669"/>
    <property type="project" value="UniProtKB-KW"/>
</dbReference>
<dbReference type="PANTHER" id="PTHR13710">
    <property type="entry name" value="DNA HELICASE RECQ FAMILY MEMBER"/>
    <property type="match status" value="1"/>
</dbReference>
<keyword evidence="30" id="KW-1185">Reference proteome</keyword>
<dbReference type="Gene3D" id="3.40.50.300">
    <property type="entry name" value="P-loop containing nucleotide triphosphate hydrolases"/>
    <property type="match status" value="2"/>
</dbReference>
<feature type="compositionally biased region" description="Basic and acidic residues" evidence="26">
    <location>
        <begin position="1271"/>
        <end position="1293"/>
    </location>
</feature>
<feature type="region of interest" description="Disordered" evidence="26">
    <location>
        <begin position="1338"/>
        <end position="1366"/>
    </location>
</feature>
<reference evidence="29 30" key="1">
    <citation type="submission" date="2023-11" db="EMBL/GenBank/DDBJ databases">
        <title>Halocaridina rubra genome assembly.</title>
        <authorList>
            <person name="Smith C."/>
        </authorList>
    </citation>
    <scope>NUCLEOTIDE SEQUENCE [LARGE SCALE GENOMIC DNA]</scope>
    <source>
        <strain evidence="29">EP-1</strain>
        <tissue evidence="29">Whole</tissue>
    </source>
</reference>
<proteinExistence type="inferred from homology"/>
<dbReference type="GO" id="GO:0000724">
    <property type="term" value="P:double-strand break repair via homologous recombination"/>
    <property type="evidence" value="ECO:0007669"/>
    <property type="project" value="TreeGrafter"/>
</dbReference>
<evidence type="ECO:0000256" key="14">
    <source>
        <dbReference type="ARBA" id="ARBA00023125"/>
    </source>
</evidence>
<dbReference type="SUPFAM" id="SSF52540">
    <property type="entry name" value="P-loop containing nucleoside triphosphate hydrolases"/>
    <property type="match status" value="1"/>
</dbReference>
<feature type="compositionally biased region" description="Basic and acidic residues" evidence="26">
    <location>
        <begin position="1424"/>
        <end position="1464"/>
    </location>
</feature>
<keyword evidence="18" id="KW-0131">Cell cycle</keyword>
<dbReference type="GO" id="GO:0005737">
    <property type="term" value="C:cytoplasm"/>
    <property type="evidence" value="ECO:0007669"/>
    <property type="project" value="TreeGrafter"/>
</dbReference>
<dbReference type="CDD" id="cd18794">
    <property type="entry name" value="SF2_C_RecQ"/>
    <property type="match status" value="1"/>
</dbReference>
<evidence type="ECO:0000256" key="10">
    <source>
        <dbReference type="ARBA" id="ARBA00022801"/>
    </source>
</evidence>
<dbReference type="GO" id="GO:0005694">
    <property type="term" value="C:chromosome"/>
    <property type="evidence" value="ECO:0007669"/>
    <property type="project" value="InterPro"/>
</dbReference>
<accession>A0AAN8XCK8</accession>
<dbReference type="EMBL" id="JAXCGZ010009676">
    <property type="protein sequence ID" value="KAK7076415.1"/>
    <property type="molecule type" value="Genomic_DNA"/>
</dbReference>
<keyword evidence="11 29" id="KW-0347">Helicase</keyword>
<evidence type="ECO:0000256" key="24">
    <source>
        <dbReference type="ARBA" id="ARBA00078243"/>
    </source>
</evidence>
<dbReference type="InterPro" id="IPR011545">
    <property type="entry name" value="DEAD/DEAH_box_helicase_dom"/>
</dbReference>
<evidence type="ECO:0000256" key="26">
    <source>
        <dbReference type="SAM" id="MobiDB-lite"/>
    </source>
</evidence>
<feature type="compositionally biased region" description="Basic and acidic residues" evidence="26">
    <location>
        <begin position="1484"/>
        <end position="1530"/>
    </location>
</feature>
<sequence length="1794" mass="205281">MSKSKDHVSERAKIALSKFFHYESFKSDLQRRAVEAVIQGHHDVFVSMPTGSGKSLCYQLPAVMEENKVAIVVSPLIALIKDQMEHLQKLRITAESINSKMSSKDRNRVLADLSCMKPNTRLLYITPEQASTDFFKGLLDRLYKYRKLSYFVVDEAHCVSQWGHDFRPDFLRLGTLRNRIPNISWIALTATATAKVVDDIFQLLKLRKPVSKFKTSCFRPNLFYDVRFKDALDDPFEELKNFILESLGTGWEEKRSPKSGCGIIYCRTRAGTIELADQLTKRGILTKAYHAGLKDRERSQVQEEWMDGKVAVITATVSFGMGVDKASVRFVAHWSVPQSMAGYYQESGRAGRDGLPSRCRIYYSKQERDTVTFLLKQDESKAKVYGKTNKEEQAKKAMKSFENVIKFCEVPICRHLMFAKYFGDEKPACRKNCDYCTNAQTVNKLVELWNNSLIRKSEYRFRAVSAFEDADYGDLYGGGRRGQQRENNDYAADQDGEEAVRESERQEKIERTAMIKKQFALRRGQGTSTSFKERLKEQKVKEKQEAEEKDRASRSKLTNAEFTTKIAGLNIATRESYLQLVNQALMKNYQACLSANLVTKTLKESDIEDVAVKMEYSVFTSTNVMMMYRKGVMSLMLSIKKDTGAFTYRSELAEHEPQLRLHELASQIENDIRNKKDASASCSGFRTAGEFLNEKDIPKQKKKNTTAISKRKGFSLKRSPNHQTSLTSYFESKPKNSIEKPKTHQVSESESDGESDVKYEKEDCKNVSANPKENYQIVKCNFDNAKEDVVKDEDMSDVDSSYDPEENHEFAQEEISLSDLELSGEEEMHYVDEARRRMSKYSGTAWNNDRELNLSNDIDEEEKQNEYNFSLEDKFNAHKYDAVASDAGSHACKDMKSYTSSREYSEKEEEVSDSAKTNSNKNEDDYTRGCKRERNNAHCVSKKRLSIFEEVRLFVSSNSESDSEKSNLEPNETENKLCSVKSRESILPTKTLSVFDQVGQFASMTDESSSKKNVENVNNNENGCEKECRVYYTPETQYRVESIPLHHNDSPPSSGRNSDMQIQSTRDKTHKSRSIAKKKNVLKEIDLFSAGKSDTSEVIDERKHKIKQSSKDKSPSNMKSSTENSKNDCGVRTEGNNNLQSRKCLPNSKLSSAEGIMNITSLLSNESMKDSPSSGEKEKAEQISKTINLREIDMFSVADSDDEEIRVKRSKKKSNKHIEERDYNIKHEKSNVSLIGYDELVLAKDKPKEASSFLSRCEDKRLTAIAKELNSVKESAKPKKDSDLLKKKPDKYTKGPSQTSKVKRSLEEIDLFSAVDDDSEEEEISSKINENVIEPHCKRKSREVSTEEQKYKNSLTEKPFVNNKSDKMSTIHELGRKCQSKPQLNFDEKDDMENLLKKAVNQRDNFSIRIKHANCLSSKSSKSVKSDRLNDRHLSLEKETSHKNSEKLSREKERMTKDYFGSDRHYKRPYRNKDCPGKLQDGCDIGKDRSQKHENSLEKDQNRLFSDKYRDKYQRGKESSRDVEMGHTVHETPSSSLGHSGRSKRLIHEDTNDVRETKRSRHDLKSVQKDHHKKSDMASKYDNDILKYRRSAQGKSESPNKSALASLSNKKESSREINNSFSDSVNSGIQYTNSRYLMAEKNLNESEPTNDRNLSVSSINKLQNRSTISETFKKEQRKRNTSSDRSFLMSAYNTQGKGEEDSCKLSSESKEGPTASKMSKAEMKQLADWVVKHLMPFYKSDCIGNKDLFKSLARQLSHRIAEQTTAVDEKGAKDYVESFFRKVKKVSCEADIFN</sequence>
<name>A0AAN8XCK8_HALRR</name>
<keyword evidence="4" id="KW-0597">Phosphoprotein</keyword>
<evidence type="ECO:0000256" key="13">
    <source>
        <dbReference type="ARBA" id="ARBA00022840"/>
    </source>
</evidence>
<keyword evidence="8" id="KW-0547">Nucleotide-binding</keyword>
<evidence type="ECO:0000256" key="12">
    <source>
        <dbReference type="ARBA" id="ARBA00022833"/>
    </source>
</evidence>
<keyword evidence="16" id="KW-0413">Isomerase</keyword>
<feature type="region of interest" description="Disordered" evidence="26">
    <location>
        <begin position="1094"/>
        <end position="1146"/>
    </location>
</feature>
<evidence type="ECO:0000259" key="28">
    <source>
        <dbReference type="PROSITE" id="PS51194"/>
    </source>
</evidence>
<feature type="compositionally biased region" description="Polar residues" evidence="26">
    <location>
        <begin position="1162"/>
        <end position="1174"/>
    </location>
</feature>
<feature type="region of interest" description="Disordered" evidence="26">
    <location>
        <begin position="958"/>
        <end position="979"/>
    </location>
</feature>
<feature type="compositionally biased region" description="Polar residues" evidence="26">
    <location>
        <begin position="1616"/>
        <end position="1626"/>
    </location>
</feature>
<feature type="compositionally biased region" description="Basic residues" evidence="26">
    <location>
        <begin position="1068"/>
        <end position="1077"/>
    </location>
</feature>